<proteinExistence type="predicted"/>
<dbReference type="InterPro" id="IPR011043">
    <property type="entry name" value="Gal_Oxase/kelch_b-propeller"/>
</dbReference>
<dbReference type="SUPFAM" id="SSF50965">
    <property type="entry name" value="Galactose oxidase, central domain"/>
    <property type="match status" value="1"/>
</dbReference>
<dbReference type="PANTHER" id="PTHR35580:SF1">
    <property type="entry name" value="PHYTASE-LIKE DOMAIN-CONTAINING PROTEIN"/>
    <property type="match status" value="1"/>
</dbReference>
<dbReference type="EMBL" id="UINC01182969">
    <property type="protein sequence ID" value="SVD93470.1"/>
    <property type="molecule type" value="Genomic_DNA"/>
</dbReference>
<feature type="non-terminal residue" evidence="1">
    <location>
        <position position="1"/>
    </location>
</feature>
<sequence length="258" mass="27361">GGLDNNTNSGDKDIFLVKYNSSGTRQWTQQLGTSSEDVGYGVAVNSNGEKIFVTGSTSASLDSQTYSGNSDIFLVKYDDDGDKQWTKQLGTTSQDVAYGLTVDSNGNIFVTGFTKGNAWPITGYSDNVSNSGNSDVFLVKYYDNSTLHWTELLGTSSSDKAEEGRSVTVDSHSSSSFLYLTGLTEGALQGSNLGNYDVFLAKYTIGGSKSWSSTVRQMGTSSGEQGYGVTVDSSGYIYVAGNTGGELDNNTNSGLQDV</sequence>
<evidence type="ECO:0000313" key="1">
    <source>
        <dbReference type="EMBL" id="SVD93470.1"/>
    </source>
</evidence>
<organism evidence="1">
    <name type="scientific">marine metagenome</name>
    <dbReference type="NCBI Taxonomy" id="408172"/>
    <lineage>
        <taxon>unclassified sequences</taxon>
        <taxon>metagenomes</taxon>
        <taxon>ecological metagenomes</taxon>
    </lineage>
</organism>
<accession>A0A382ZDV0</accession>
<dbReference type="InterPro" id="IPR010620">
    <property type="entry name" value="SBBP_repeat"/>
</dbReference>
<reference evidence="1" key="1">
    <citation type="submission" date="2018-05" db="EMBL/GenBank/DDBJ databases">
        <authorList>
            <person name="Lanie J.A."/>
            <person name="Ng W.-L."/>
            <person name="Kazmierczak K.M."/>
            <person name="Andrzejewski T.M."/>
            <person name="Davidsen T.M."/>
            <person name="Wayne K.J."/>
            <person name="Tettelin H."/>
            <person name="Glass J.I."/>
            <person name="Rusch D."/>
            <person name="Podicherti R."/>
            <person name="Tsui H.-C.T."/>
            <person name="Winkler M.E."/>
        </authorList>
    </citation>
    <scope>NUCLEOTIDE SEQUENCE</scope>
</reference>
<name>A0A382ZDV0_9ZZZZ</name>
<dbReference type="InterPro" id="IPR052918">
    <property type="entry name" value="Motility_Chemotaxis_Reg"/>
</dbReference>
<feature type="non-terminal residue" evidence="1">
    <location>
        <position position="258"/>
    </location>
</feature>
<dbReference type="Pfam" id="PF06739">
    <property type="entry name" value="SBBP"/>
    <property type="match status" value="3"/>
</dbReference>
<evidence type="ECO:0008006" key="2">
    <source>
        <dbReference type="Google" id="ProtNLM"/>
    </source>
</evidence>
<gene>
    <name evidence="1" type="ORF">METZ01_LOCUS446324</name>
</gene>
<dbReference type="PANTHER" id="PTHR35580">
    <property type="entry name" value="CELL SURFACE GLYCOPROTEIN (S-LAYER PROTEIN)-LIKE PROTEIN"/>
    <property type="match status" value="1"/>
</dbReference>
<dbReference type="AlphaFoldDB" id="A0A382ZDV0"/>
<protein>
    <recommendedName>
        <fullName evidence="2">Bulb-type lectin domain-containing protein</fullName>
    </recommendedName>
</protein>